<keyword evidence="7 8" id="KW-0472">Membrane</keyword>
<dbReference type="RefSeq" id="WP_286355878.1">
    <property type="nucleotide sequence ID" value="NZ_AP027079.1"/>
</dbReference>
<dbReference type="SUPFAM" id="SSF144083">
    <property type="entry name" value="Magnesium transport protein CorA, transmembrane region"/>
    <property type="match status" value="1"/>
</dbReference>
<dbReference type="InterPro" id="IPR045861">
    <property type="entry name" value="CorA_cytoplasmic_dom"/>
</dbReference>
<reference evidence="10" key="1">
    <citation type="journal article" date="2023" name="Int. J. Syst. Evol. Microbiol.">
        <title>Mesoterricola silvestris gen. nov., sp. nov., Mesoterricola sediminis sp. nov., Geothrix oryzae sp. nov., Geothrix edaphica sp. nov., Geothrix rubra sp. nov., and Geothrix limicola sp. nov., six novel members of Acidobacteriota isolated from soils.</title>
        <authorList>
            <person name="Itoh H."/>
            <person name="Sugisawa Y."/>
            <person name="Mise K."/>
            <person name="Xu Z."/>
            <person name="Kuniyasu M."/>
            <person name="Ushijima N."/>
            <person name="Kawano K."/>
            <person name="Kobayashi E."/>
            <person name="Shiratori Y."/>
            <person name="Masuda Y."/>
            <person name="Senoo K."/>
        </authorList>
    </citation>
    <scope>NUCLEOTIDE SEQUENCE [LARGE SCALE GENOMIC DNA]</scope>
    <source>
        <strain evidence="10">Red222</strain>
    </source>
</reference>
<dbReference type="Gene3D" id="3.30.460.20">
    <property type="entry name" value="CorA soluble domain-like"/>
    <property type="match status" value="1"/>
</dbReference>
<evidence type="ECO:0000256" key="7">
    <source>
        <dbReference type="ARBA" id="ARBA00023136"/>
    </source>
</evidence>
<proteinExistence type="inferred from homology"/>
<evidence type="ECO:0000256" key="6">
    <source>
        <dbReference type="ARBA" id="ARBA00022989"/>
    </source>
</evidence>
<protein>
    <submittedName>
        <fullName evidence="9">Magnesium transport protein CorA</fullName>
    </submittedName>
</protein>
<feature type="transmembrane region" description="Helical" evidence="8">
    <location>
        <begin position="242"/>
        <end position="262"/>
    </location>
</feature>
<comment type="similarity">
    <text evidence="2">Belongs to the CorA metal ion transporter (MIT) (TC 1.A.35) family.</text>
</comment>
<keyword evidence="3" id="KW-0813">Transport</keyword>
<evidence type="ECO:0000313" key="9">
    <source>
        <dbReference type="EMBL" id="BDU69249.1"/>
    </source>
</evidence>
<dbReference type="PANTHER" id="PTHR46494:SF1">
    <property type="entry name" value="CORA FAMILY METAL ION TRANSPORTER (EUROFUNG)"/>
    <property type="match status" value="1"/>
</dbReference>
<keyword evidence="4" id="KW-1003">Cell membrane</keyword>
<keyword evidence="10" id="KW-1185">Reference proteome</keyword>
<dbReference type="PANTHER" id="PTHR46494">
    <property type="entry name" value="CORA FAMILY METAL ION TRANSPORTER (EUROFUNG)"/>
    <property type="match status" value="1"/>
</dbReference>
<evidence type="ECO:0000256" key="5">
    <source>
        <dbReference type="ARBA" id="ARBA00022692"/>
    </source>
</evidence>
<evidence type="ECO:0000256" key="2">
    <source>
        <dbReference type="ARBA" id="ARBA00009765"/>
    </source>
</evidence>
<name>A0ABM8DQJ3_9BACT</name>
<dbReference type="Pfam" id="PF01544">
    <property type="entry name" value="CorA"/>
    <property type="match status" value="1"/>
</dbReference>
<evidence type="ECO:0000256" key="8">
    <source>
        <dbReference type="SAM" id="Phobius"/>
    </source>
</evidence>
<dbReference type="Gene3D" id="1.20.58.340">
    <property type="entry name" value="Magnesium transport protein CorA, transmembrane region"/>
    <property type="match status" value="2"/>
</dbReference>
<accession>A0ABM8DQJ3</accession>
<evidence type="ECO:0000256" key="1">
    <source>
        <dbReference type="ARBA" id="ARBA00004651"/>
    </source>
</evidence>
<dbReference type="EMBL" id="AP027079">
    <property type="protein sequence ID" value="BDU69249.1"/>
    <property type="molecule type" value="Genomic_DNA"/>
</dbReference>
<dbReference type="InterPro" id="IPR002523">
    <property type="entry name" value="MgTranspt_CorA/ZnTranspt_ZntB"/>
</dbReference>
<keyword evidence="6 8" id="KW-1133">Transmembrane helix</keyword>
<evidence type="ECO:0000256" key="4">
    <source>
        <dbReference type="ARBA" id="ARBA00022475"/>
    </source>
</evidence>
<keyword evidence="5 8" id="KW-0812">Transmembrane</keyword>
<evidence type="ECO:0000313" key="10">
    <source>
        <dbReference type="Proteomes" id="UP001242010"/>
    </source>
</evidence>
<dbReference type="InterPro" id="IPR045863">
    <property type="entry name" value="CorA_TM1_TM2"/>
</dbReference>
<dbReference type="SUPFAM" id="SSF143865">
    <property type="entry name" value="CorA soluble domain-like"/>
    <property type="match status" value="1"/>
</dbReference>
<dbReference type="Proteomes" id="UP001242010">
    <property type="component" value="Chromosome"/>
</dbReference>
<comment type="subcellular location">
    <subcellularLocation>
        <location evidence="1">Cell membrane</location>
        <topology evidence="1">Multi-pass membrane protein</topology>
    </subcellularLocation>
</comment>
<evidence type="ECO:0000256" key="3">
    <source>
        <dbReference type="ARBA" id="ARBA00022448"/>
    </source>
</evidence>
<feature type="transmembrane region" description="Helical" evidence="8">
    <location>
        <begin position="274"/>
        <end position="294"/>
    </location>
</feature>
<gene>
    <name evidence="9" type="primary">corA</name>
    <name evidence="9" type="ORF">GETHOR_13500</name>
</gene>
<sequence>MLRNLPLPEGSSFAWVDLVDPTAAEMAEVADRYGLHPAAVRDFLNQPHLPKFERLPGQQLLILRAYDEVAKRGDTIQAMTRRLVVLMMEGAVITVHRREQPFFTAAAQQAASGGAALRPEQLALALCAGAVKSFDDPLKESEDKLDQIEAALFSRKTPHQGVKQIYGLKRRCAVIKRTLGRIMTSLGHLKEQARDDQGLLADVVEEADRLHTWADELLESATHLMNLEINLASQRTNEVMRVLTVFSAFFLPLTFIAGVYGMNFKRMPELEHRLGYPLVIAAMVLTALAIWVWFRRKGWLK</sequence>
<organism evidence="9 10">
    <name type="scientific">Geothrix oryzae</name>
    <dbReference type="NCBI Taxonomy" id="2927975"/>
    <lineage>
        <taxon>Bacteria</taxon>
        <taxon>Pseudomonadati</taxon>
        <taxon>Acidobacteriota</taxon>
        <taxon>Holophagae</taxon>
        <taxon>Holophagales</taxon>
        <taxon>Holophagaceae</taxon>
        <taxon>Geothrix</taxon>
    </lineage>
</organism>